<protein>
    <submittedName>
        <fullName evidence="2">Uncharacterized protein</fullName>
    </submittedName>
</protein>
<dbReference type="RefSeq" id="WP_003824371.1">
    <property type="nucleotide sequence ID" value="NZ_CAJPRZ010000071.1"/>
</dbReference>
<accession>A0A1A9RG87</accession>
<reference evidence="3 5" key="3">
    <citation type="submission" date="2017-06" db="EMBL/GenBank/DDBJ databases">
        <authorList>
            <consortium name="Pathogen Informatics"/>
        </authorList>
    </citation>
    <scope>NUCLEOTIDE SEQUENCE [LARGE SCALE GENOMIC DNA]</scope>
    <source>
        <strain evidence="3 5">NCTC10596</strain>
    </source>
</reference>
<evidence type="ECO:0000313" key="5">
    <source>
        <dbReference type="Proteomes" id="UP000215465"/>
    </source>
</evidence>
<dbReference type="EMBL" id="LT906482">
    <property type="protein sequence ID" value="SNW09677.1"/>
    <property type="molecule type" value="Genomic_DNA"/>
</dbReference>
<evidence type="ECO:0000256" key="1">
    <source>
        <dbReference type="SAM" id="SignalP"/>
    </source>
</evidence>
<reference evidence="4" key="1">
    <citation type="submission" date="2016-05" db="EMBL/GenBank/DDBJ databases">
        <title>Draft genome of Corynebacterium afermentans subsp. afermentans LCDC 88199T.</title>
        <authorList>
            <person name="Bernier A.-M."/>
            <person name="Bernard K."/>
        </authorList>
    </citation>
    <scope>NUCLEOTIDE SEQUENCE [LARGE SCALE GENOMIC DNA]</scope>
    <source>
        <strain evidence="4">NML01-0328</strain>
    </source>
</reference>
<dbReference type="AlphaFoldDB" id="A0A1A9RG87"/>
<feature type="signal peptide" evidence="1">
    <location>
        <begin position="1"/>
        <end position="19"/>
    </location>
</feature>
<dbReference type="EMBL" id="LXSF01000001">
    <property type="protein sequence ID" value="OAM18123.1"/>
    <property type="molecule type" value="Genomic_DNA"/>
</dbReference>
<feature type="chain" id="PRO_5015060569" evidence="1">
    <location>
        <begin position="20"/>
        <end position="143"/>
    </location>
</feature>
<dbReference type="Proteomes" id="UP000078003">
    <property type="component" value="Unassembled WGS sequence"/>
</dbReference>
<sequence>MKIAKIMVLWLALAGSAFAAGLDASDAGEYVLLDKDQRPTQMQMRYYQRGAQWMMDGKNGNSPWSPVCQGTGECRLQTSSAQKIHEWKTLLPSELRAMPMACIHNQAFAFCRMSKPDNPNMRLYWWFAWQNGRTYALGLNRLR</sequence>
<dbReference type="Proteomes" id="UP000215465">
    <property type="component" value="Chromosome 1"/>
</dbReference>
<keyword evidence="1" id="KW-0732">Signal</keyword>
<evidence type="ECO:0000313" key="2">
    <source>
        <dbReference type="EMBL" id="OAM18123.1"/>
    </source>
</evidence>
<dbReference type="GeneID" id="60770475"/>
<evidence type="ECO:0000313" key="3">
    <source>
        <dbReference type="EMBL" id="SNW09677.1"/>
    </source>
</evidence>
<evidence type="ECO:0000313" key="4">
    <source>
        <dbReference type="Proteomes" id="UP000078003"/>
    </source>
</evidence>
<gene>
    <name evidence="2" type="ORF">A7P85_00075</name>
    <name evidence="3" type="ORF">SAMEA4412678_01574</name>
</gene>
<name>A0A1A9RG87_EIKCO</name>
<organism evidence="2 4">
    <name type="scientific">Eikenella corrodens</name>
    <dbReference type="NCBI Taxonomy" id="539"/>
    <lineage>
        <taxon>Bacteria</taxon>
        <taxon>Pseudomonadati</taxon>
        <taxon>Pseudomonadota</taxon>
        <taxon>Betaproteobacteria</taxon>
        <taxon>Neisseriales</taxon>
        <taxon>Neisseriaceae</taxon>
        <taxon>Eikenella</taxon>
    </lineage>
</organism>
<proteinExistence type="predicted"/>
<dbReference type="KEGG" id="ecor:SAMEA4412678_1574"/>
<reference evidence="2" key="2">
    <citation type="submission" date="2016-05" db="EMBL/GenBank/DDBJ databases">
        <authorList>
            <person name="Lavstsen T."/>
            <person name="Jespersen J.S."/>
        </authorList>
    </citation>
    <scope>NUCLEOTIDE SEQUENCE</scope>
    <source>
        <strain evidence="2">NML01-0328</strain>
    </source>
</reference>